<name>A0ABP9UV42_9BACT</name>
<dbReference type="RefSeq" id="WP_353568726.1">
    <property type="nucleotide sequence ID" value="NZ_BAABRI010000030.1"/>
</dbReference>
<accession>A0ABP9UV42</accession>
<comment type="caution">
    <text evidence="1">The sequence shown here is derived from an EMBL/GenBank/DDBJ whole genome shotgun (WGS) entry which is preliminary data.</text>
</comment>
<sequence length="453" mass="50990">MGDYLQLLREIRGGIAETPPLPLPAELELQAIWFAGGFGRDFTTTEGKRARIVQFGEWNRSAGPDFLHAVVELEGIAHVGAIELDPDPTDWETHGHGADPAFTGVVLHVAFHSPRLDVFTRDAEHRRIPQVIIGPTDLAEALQRPLRATAIARPGRCVHPLAHLPEAATRALLEQAARHRAALKAARFLRTADAHGRDAALFQATAETLGYRANALPMRLLSQRAAITPLRESGAGDAILFGIAGFLAPGLHHTAPPDTRDHLRQLWDLWWKHRATWETRHLIPWKMHGQRPANHPHRRVAALAALVKQWPTFRRRALARPFHPRPLVEFLDQLDDPFWSHRHTLSSIRSAKPIALFGKARATELLANHLIPLALHEDDRFGFDAYLQLPAGAKNEKVRRCAIRLFGSEEKARPWLKKAAHHQALLQIYHDFCLEDLTDCHDCPFPEQLSQWQ</sequence>
<evidence type="ECO:0000313" key="2">
    <source>
        <dbReference type="Proteomes" id="UP001476282"/>
    </source>
</evidence>
<dbReference type="InterPro" id="IPR021272">
    <property type="entry name" value="DUF2851"/>
</dbReference>
<evidence type="ECO:0008006" key="3">
    <source>
        <dbReference type="Google" id="ProtNLM"/>
    </source>
</evidence>
<gene>
    <name evidence="1" type="ORF">Hsar01_03868</name>
</gene>
<protein>
    <recommendedName>
        <fullName evidence="3">DUF2851 family protein</fullName>
    </recommendedName>
</protein>
<proteinExistence type="predicted"/>
<dbReference type="Proteomes" id="UP001476282">
    <property type="component" value="Unassembled WGS sequence"/>
</dbReference>
<reference evidence="1 2" key="1">
    <citation type="submission" date="2024-02" db="EMBL/GenBank/DDBJ databases">
        <title>Haloferula sargassicola NBRC 104335.</title>
        <authorList>
            <person name="Ichikawa N."/>
            <person name="Katano-Makiyama Y."/>
            <person name="Hidaka K."/>
        </authorList>
    </citation>
    <scope>NUCLEOTIDE SEQUENCE [LARGE SCALE GENOMIC DNA]</scope>
    <source>
        <strain evidence="1 2">NBRC 104335</strain>
    </source>
</reference>
<dbReference type="EMBL" id="BAABRI010000030">
    <property type="protein sequence ID" value="GAA5484622.1"/>
    <property type="molecule type" value="Genomic_DNA"/>
</dbReference>
<keyword evidence="2" id="KW-1185">Reference proteome</keyword>
<organism evidence="1 2">
    <name type="scientific">Haloferula sargassicola</name>
    <dbReference type="NCBI Taxonomy" id="490096"/>
    <lineage>
        <taxon>Bacteria</taxon>
        <taxon>Pseudomonadati</taxon>
        <taxon>Verrucomicrobiota</taxon>
        <taxon>Verrucomicrobiia</taxon>
        <taxon>Verrucomicrobiales</taxon>
        <taxon>Verrucomicrobiaceae</taxon>
        <taxon>Haloferula</taxon>
    </lineage>
</organism>
<dbReference type="Pfam" id="PF11013">
    <property type="entry name" value="DUF2851"/>
    <property type="match status" value="1"/>
</dbReference>
<evidence type="ECO:0000313" key="1">
    <source>
        <dbReference type="EMBL" id="GAA5484622.1"/>
    </source>
</evidence>